<evidence type="ECO:0000313" key="3">
    <source>
        <dbReference type="Proteomes" id="UP001218579"/>
    </source>
</evidence>
<feature type="region of interest" description="Disordered" evidence="1">
    <location>
        <begin position="1"/>
        <end position="59"/>
    </location>
</feature>
<proteinExistence type="predicted"/>
<keyword evidence="3" id="KW-1185">Reference proteome</keyword>
<evidence type="ECO:0000313" key="2">
    <source>
        <dbReference type="EMBL" id="MDC7675560.1"/>
    </source>
</evidence>
<evidence type="ECO:0000256" key="1">
    <source>
        <dbReference type="SAM" id="MobiDB-lite"/>
    </source>
</evidence>
<organism evidence="2 3">
    <name type="scientific">Asticcacaulis machinosus</name>
    <dbReference type="NCBI Taxonomy" id="2984211"/>
    <lineage>
        <taxon>Bacteria</taxon>
        <taxon>Pseudomonadati</taxon>
        <taxon>Pseudomonadota</taxon>
        <taxon>Alphaproteobacteria</taxon>
        <taxon>Caulobacterales</taxon>
        <taxon>Caulobacteraceae</taxon>
        <taxon>Asticcacaulis</taxon>
    </lineage>
</organism>
<gene>
    <name evidence="2" type="ORF">PQU98_05440</name>
</gene>
<dbReference type="EMBL" id="JAQQKV010000001">
    <property type="protein sequence ID" value="MDC7675560.1"/>
    <property type="molecule type" value="Genomic_DNA"/>
</dbReference>
<dbReference type="RefSeq" id="WP_272743878.1">
    <property type="nucleotide sequence ID" value="NZ_JAQQKV010000001.1"/>
</dbReference>
<reference evidence="2 3" key="1">
    <citation type="submission" date="2023-01" db="EMBL/GenBank/DDBJ databases">
        <title>Novel species of the genus Asticcacaulis isolated from rivers.</title>
        <authorList>
            <person name="Lu H."/>
        </authorList>
    </citation>
    <scope>NUCLEOTIDE SEQUENCE [LARGE SCALE GENOMIC DNA]</scope>
    <source>
        <strain evidence="2 3">LKC15W</strain>
    </source>
</reference>
<sequence>MLSEPNTPDDMAGFDQLSPPGFAGAVTVGGATGNPKSRRRKGVAPPPPELEEAINTVWL</sequence>
<comment type="caution">
    <text evidence="2">The sequence shown here is derived from an EMBL/GenBank/DDBJ whole genome shotgun (WGS) entry which is preliminary data.</text>
</comment>
<accession>A0ABT5HH29</accession>
<protein>
    <submittedName>
        <fullName evidence="2">Uncharacterized protein</fullName>
    </submittedName>
</protein>
<dbReference type="Proteomes" id="UP001218579">
    <property type="component" value="Unassembled WGS sequence"/>
</dbReference>
<name>A0ABT5HH29_9CAUL</name>